<reference evidence="5 6" key="1">
    <citation type="submission" date="2018-12" db="EMBL/GenBank/DDBJ databases">
        <title>Complete genome of Litorilituus sediminis.</title>
        <authorList>
            <person name="Liu A."/>
            <person name="Rong J."/>
        </authorList>
    </citation>
    <scope>NUCLEOTIDE SEQUENCE [LARGE SCALE GENOMIC DNA]</scope>
    <source>
        <strain evidence="5 6">JCM 17549</strain>
    </source>
</reference>
<dbReference type="Gene3D" id="1.10.10.60">
    <property type="entry name" value="Homeodomain-like"/>
    <property type="match status" value="1"/>
</dbReference>
<dbReference type="AlphaFoldDB" id="A0A4P6P3K7"/>
<dbReference type="GO" id="GO:0003700">
    <property type="term" value="F:DNA-binding transcription factor activity"/>
    <property type="evidence" value="ECO:0007669"/>
    <property type="project" value="InterPro"/>
</dbReference>
<accession>A0A4P6P3K7</accession>
<evidence type="ECO:0000256" key="3">
    <source>
        <dbReference type="ARBA" id="ARBA00023163"/>
    </source>
</evidence>
<keyword evidence="2" id="KW-0238">DNA-binding</keyword>
<dbReference type="InterPro" id="IPR009057">
    <property type="entry name" value="Homeodomain-like_sf"/>
</dbReference>
<dbReference type="EMBL" id="CP034759">
    <property type="protein sequence ID" value="QBG36116.1"/>
    <property type="molecule type" value="Genomic_DNA"/>
</dbReference>
<evidence type="ECO:0000256" key="1">
    <source>
        <dbReference type="ARBA" id="ARBA00023015"/>
    </source>
</evidence>
<dbReference type="Pfam" id="PF12833">
    <property type="entry name" value="HTH_18"/>
    <property type="match status" value="1"/>
</dbReference>
<keyword evidence="3" id="KW-0804">Transcription</keyword>
<dbReference type="SMART" id="SM00342">
    <property type="entry name" value="HTH_ARAC"/>
    <property type="match status" value="1"/>
</dbReference>
<feature type="domain" description="HTH araC/xylS-type" evidence="4">
    <location>
        <begin position="254"/>
        <end position="353"/>
    </location>
</feature>
<proteinExistence type="predicted"/>
<dbReference type="Pfam" id="PF12625">
    <property type="entry name" value="Arabinose_bd"/>
    <property type="match status" value="1"/>
</dbReference>
<dbReference type="GO" id="GO:0005829">
    <property type="term" value="C:cytosol"/>
    <property type="evidence" value="ECO:0007669"/>
    <property type="project" value="TreeGrafter"/>
</dbReference>
<organism evidence="5 6">
    <name type="scientific">Litorilituus sediminis</name>
    <dbReference type="NCBI Taxonomy" id="718192"/>
    <lineage>
        <taxon>Bacteria</taxon>
        <taxon>Pseudomonadati</taxon>
        <taxon>Pseudomonadota</taxon>
        <taxon>Gammaproteobacteria</taxon>
        <taxon>Alteromonadales</taxon>
        <taxon>Colwelliaceae</taxon>
        <taxon>Litorilituus</taxon>
    </lineage>
</organism>
<dbReference type="OrthoDB" id="6079354at2"/>
<dbReference type="InterPro" id="IPR018060">
    <property type="entry name" value="HTH_AraC"/>
</dbReference>
<dbReference type="GO" id="GO:0000976">
    <property type="term" value="F:transcription cis-regulatory region binding"/>
    <property type="evidence" value="ECO:0007669"/>
    <property type="project" value="TreeGrafter"/>
</dbReference>
<dbReference type="KEGG" id="lsd:EMK97_10530"/>
<name>A0A4P6P3K7_9GAMM</name>
<dbReference type="PANTHER" id="PTHR47894:SF1">
    <property type="entry name" value="HTH-TYPE TRANSCRIPTIONAL REGULATOR VQSM"/>
    <property type="match status" value="1"/>
</dbReference>
<dbReference type="PANTHER" id="PTHR47894">
    <property type="entry name" value="HTH-TYPE TRANSCRIPTIONAL REGULATOR GADX"/>
    <property type="match status" value="1"/>
</dbReference>
<keyword evidence="1" id="KW-0805">Transcription regulation</keyword>
<gene>
    <name evidence="5" type="ORF">EMK97_10530</name>
</gene>
<dbReference type="Proteomes" id="UP000290244">
    <property type="component" value="Chromosome"/>
</dbReference>
<sequence length="358" mass="41719">MTPFFEQDDKVLNSQLLVILLVDIAKQRGVHPDKLLKGTKLFYADLFKEKKAISQQQFAKLINNTTKLLNHADIPFLLGSRLFPTQLEQMGAILMNARNLLDMLRIIRCYQQQIFPYMFVTQKQHNQHHHLFFNHAISHEQPRYQQFMFEFLASLLVCALKWRLKEMPKFQIVFPYAQPEHIEQYQAYLGNNYHFITTTSSRLFFNETAKQLNYLYVSIASNILLTPFAEYNSAIKRHYINQLSNLETRVGLIQYVQGLIAKNIAKKAPVNLDYIANAMHMSTATLKRKLASHNTSYQQLLDHYRQQQAIFQLSQQGLSNDKVADALNFSDTTNFRRSFKRWTGVTPSALKQSFASIK</sequence>
<evidence type="ECO:0000259" key="4">
    <source>
        <dbReference type="PROSITE" id="PS01124"/>
    </source>
</evidence>
<dbReference type="InterPro" id="IPR032687">
    <property type="entry name" value="AraC-type_N"/>
</dbReference>
<dbReference type="SUPFAM" id="SSF46689">
    <property type="entry name" value="Homeodomain-like"/>
    <property type="match status" value="1"/>
</dbReference>
<evidence type="ECO:0000313" key="5">
    <source>
        <dbReference type="EMBL" id="QBG36116.1"/>
    </source>
</evidence>
<dbReference type="RefSeq" id="WP_130601956.1">
    <property type="nucleotide sequence ID" value="NZ_CP034759.1"/>
</dbReference>
<evidence type="ECO:0000256" key="2">
    <source>
        <dbReference type="ARBA" id="ARBA00023125"/>
    </source>
</evidence>
<evidence type="ECO:0000313" key="6">
    <source>
        <dbReference type="Proteomes" id="UP000290244"/>
    </source>
</evidence>
<dbReference type="PROSITE" id="PS01124">
    <property type="entry name" value="HTH_ARAC_FAMILY_2"/>
    <property type="match status" value="1"/>
</dbReference>
<keyword evidence="6" id="KW-1185">Reference proteome</keyword>
<protein>
    <submittedName>
        <fullName evidence="5">AraC family transcriptional regulator</fullName>
    </submittedName>
</protein>